<evidence type="ECO:0000313" key="2">
    <source>
        <dbReference type="EMBL" id="MQL81365.1"/>
    </source>
</evidence>
<evidence type="ECO:0000313" key="3">
    <source>
        <dbReference type="Proteomes" id="UP000652761"/>
    </source>
</evidence>
<gene>
    <name evidence="2" type="ORF">Taro_013816</name>
</gene>
<accession>A0A843UCY5</accession>
<name>A0A843UCY5_COLES</name>
<dbReference type="EMBL" id="NMUH01000562">
    <property type="protein sequence ID" value="MQL81365.1"/>
    <property type="molecule type" value="Genomic_DNA"/>
</dbReference>
<reference evidence="2" key="1">
    <citation type="submission" date="2017-07" db="EMBL/GenBank/DDBJ databases">
        <title>Taro Niue Genome Assembly and Annotation.</title>
        <authorList>
            <person name="Atibalentja N."/>
            <person name="Keating K."/>
            <person name="Fields C.J."/>
        </authorList>
    </citation>
    <scope>NUCLEOTIDE SEQUENCE</scope>
    <source>
        <strain evidence="2">Niue_2</strain>
        <tissue evidence="2">Leaf</tissue>
    </source>
</reference>
<dbReference type="AlphaFoldDB" id="A0A843UCY5"/>
<protein>
    <submittedName>
        <fullName evidence="2">Uncharacterized protein</fullName>
    </submittedName>
</protein>
<feature type="non-terminal residue" evidence="2">
    <location>
        <position position="198"/>
    </location>
</feature>
<dbReference type="Proteomes" id="UP000652761">
    <property type="component" value="Unassembled WGS sequence"/>
</dbReference>
<comment type="caution">
    <text evidence="2">The sequence shown here is derived from an EMBL/GenBank/DDBJ whole genome shotgun (WGS) entry which is preliminary data.</text>
</comment>
<proteinExistence type="predicted"/>
<organism evidence="2 3">
    <name type="scientific">Colocasia esculenta</name>
    <name type="common">Wild taro</name>
    <name type="synonym">Arum esculentum</name>
    <dbReference type="NCBI Taxonomy" id="4460"/>
    <lineage>
        <taxon>Eukaryota</taxon>
        <taxon>Viridiplantae</taxon>
        <taxon>Streptophyta</taxon>
        <taxon>Embryophyta</taxon>
        <taxon>Tracheophyta</taxon>
        <taxon>Spermatophyta</taxon>
        <taxon>Magnoliopsida</taxon>
        <taxon>Liliopsida</taxon>
        <taxon>Araceae</taxon>
        <taxon>Aroideae</taxon>
        <taxon>Colocasieae</taxon>
        <taxon>Colocasia</taxon>
    </lineage>
</organism>
<feature type="non-terminal residue" evidence="2">
    <location>
        <position position="1"/>
    </location>
</feature>
<evidence type="ECO:0000256" key="1">
    <source>
        <dbReference type="SAM" id="MobiDB-lite"/>
    </source>
</evidence>
<feature type="region of interest" description="Disordered" evidence="1">
    <location>
        <begin position="102"/>
        <end position="137"/>
    </location>
</feature>
<keyword evidence="3" id="KW-1185">Reference proteome</keyword>
<feature type="compositionally biased region" description="Basic and acidic residues" evidence="1">
    <location>
        <begin position="118"/>
        <end position="131"/>
    </location>
</feature>
<sequence length="198" mass="23248">VYRFCHGSVDTPTTGVDTGFQTLRQNDEEKCVDTLLGQVDTLRKLFHFMLHLDTWPLGVQGDLPRFLCPHTLRLFMDIWGYKYPCPWHSKVIPRKTRAKSFLEKGRKSGKEASASRGAEQRRQGEKKENKKEKKKEKKRRSSRLQECWSRRRSSRVCIWSECQFLWGICVCVLHRSPNSICLYHFNCIEIDRARGSIL</sequence>